<dbReference type="Gene3D" id="2.40.50.100">
    <property type="match status" value="1"/>
</dbReference>
<comment type="caution">
    <text evidence="7">The sequence shown here is derived from an EMBL/GenBank/DDBJ whole genome shotgun (WGS) entry which is preliminary data.</text>
</comment>
<dbReference type="GO" id="GO:0016020">
    <property type="term" value="C:membrane"/>
    <property type="evidence" value="ECO:0007669"/>
    <property type="project" value="InterPro"/>
</dbReference>
<gene>
    <name evidence="7" type="ORF">CH338_07065</name>
</gene>
<comment type="subcellular location">
    <subcellularLocation>
        <location evidence="1">Cell envelope</location>
    </subcellularLocation>
</comment>
<reference evidence="7 8" key="1">
    <citation type="submission" date="2017-07" db="EMBL/GenBank/DDBJ databases">
        <title>Draft Genome Sequences of Select Purple Nonsulfur Bacteria.</title>
        <authorList>
            <person name="Lasarre B."/>
            <person name="Mckinlay J.B."/>
        </authorList>
    </citation>
    <scope>NUCLEOTIDE SEQUENCE [LARGE SCALE GENOMIC DNA]</scope>
    <source>
        <strain evidence="7 8">DSM 11907</strain>
    </source>
</reference>
<keyword evidence="8" id="KW-1185">Reference proteome</keyword>
<feature type="chain" id="PRO_5016246366" evidence="5">
    <location>
        <begin position="26"/>
        <end position="267"/>
    </location>
</feature>
<feature type="signal peptide" evidence="5">
    <location>
        <begin position="1"/>
        <end position="25"/>
    </location>
</feature>
<dbReference type="PROSITE" id="PS51257">
    <property type="entry name" value="PROKAR_LIPOPROTEIN"/>
    <property type="match status" value="1"/>
</dbReference>
<dbReference type="Pfam" id="PF25917">
    <property type="entry name" value="BSH_RND"/>
    <property type="match status" value="1"/>
</dbReference>
<dbReference type="SUPFAM" id="SSF111369">
    <property type="entry name" value="HlyD-like secretion proteins"/>
    <property type="match status" value="1"/>
</dbReference>
<dbReference type="InterPro" id="IPR050465">
    <property type="entry name" value="UPF0194_transport"/>
</dbReference>
<evidence type="ECO:0000256" key="1">
    <source>
        <dbReference type="ARBA" id="ARBA00004196"/>
    </source>
</evidence>
<dbReference type="PANTHER" id="PTHR32347">
    <property type="entry name" value="EFFLUX SYSTEM COMPONENT YKNX-RELATED"/>
    <property type="match status" value="1"/>
</dbReference>
<evidence type="ECO:0000313" key="8">
    <source>
        <dbReference type="Proteomes" id="UP000248863"/>
    </source>
</evidence>
<feature type="domain" description="Multidrug resistance protein MdtA-like barrel-sandwich hybrid" evidence="6">
    <location>
        <begin position="45"/>
        <end position="167"/>
    </location>
</feature>
<accession>A0A327KRA7</accession>
<keyword evidence="5" id="KW-0732">Signal</keyword>
<dbReference type="OrthoDB" id="9809385at2"/>
<dbReference type="EMBL" id="NPEU01000048">
    <property type="protein sequence ID" value="RAI40173.1"/>
    <property type="molecule type" value="Genomic_DNA"/>
</dbReference>
<dbReference type="RefSeq" id="WP_111356427.1">
    <property type="nucleotide sequence ID" value="NZ_NHSK01000074.1"/>
</dbReference>
<evidence type="ECO:0000256" key="4">
    <source>
        <dbReference type="SAM" id="Coils"/>
    </source>
</evidence>
<dbReference type="Gene3D" id="1.10.287.470">
    <property type="entry name" value="Helix hairpin bin"/>
    <property type="match status" value="1"/>
</dbReference>
<dbReference type="NCBIfam" id="TIGR01730">
    <property type="entry name" value="RND_mfp"/>
    <property type="match status" value="1"/>
</dbReference>
<keyword evidence="3 4" id="KW-0175">Coiled coil</keyword>
<organism evidence="7 8">
    <name type="scientific">Rhodoplanes elegans</name>
    <dbReference type="NCBI Taxonomy" id="29408"/>
    <lineage>
        <taxon>Bacteria</taxon>
        <taxon>Pseudomonadati</taxon>
        <taxon>Pseudomonadota</taxon>
        <taxon>Alphaproteobacteria</taxon>
        <taxon>Hyphomicrobiales</taxon>
        <taxon>Nitrobacteraceae</taxon>
        <taxon>Rhodoplanes</taxon>
    </lineage>
</organism>
<evidence type="ECO:0000313" key="7">
    <source>
        <dbReference type="EMBL" id="RAI40173.1"/>
    </source>
</evidence>
<dbReference type="InterPro" id="IPR006143">
    <property type="entry name" value="RND_pump_MFP"/>
</dbReference>
<evidence type="ECO:0000259" key="6">
    <source>
        <dbReference type="Pfam" id="PF25917"/>
    </source>
</evidence>
<dbReference type="PANTHER" id="PTHR32347:SF23">
    <property type="entry name" value="BLL5650 PROTEIN"/>
    <property type="match status" value="1"/>
</dbReference>
<dbReference type="Gene3D" id="2.40.30.170">
    <property type="match status" value="1"/>
</dbReference>
<protein>
    <submittedName>
        <fullName evidence="7">Efflux transporter periplasmic adaptor subunit</fullName>
    </submittedName>
</protein>
<evidence type="ECO:0000256" key="5">
    <source>
        <dbReference type="SAM" id="SignalP"/>
    </source>
</evidence>
<dbReference type="GO" id="GO:0022857">
    <property type="term" value="F:transmembrane transporter activity"/>
    <property type="evidence" value="ECO:0007669"/>
    <property type="project" value="InterPro"/>
</dbReference>
<dbReference type="InterPro" id="IPR058625">
    <property type="entry name" value="MdtA-like_BSH"/>
</dbReference>
<dbReference type="AlphaFoldDB" id="A0A327KRA7"/>
<proteinExistence type="inferred from homology"/>
<dbReference type="Proteomes" id="UP000248863">
    <property type="component" value="Unassembled WGS sequence"/>
</dbReference>
<comment type="similarity">
    <text evidence="2">Belongs to the membrane fusion protein (MFP) (TC 8.A.1) family.</text>
</comment>
<feature type="coiled-coil region" evidence="4">
    <location>
        <begin position="82"/>
        <end position="133"/>
    </location>
</feature>
<sequence length="267" mass="28805">MTRPRNRIAAAARLFLVAVLSAVLAGCNDAPKTYQGWIEANLIFVGPDEAGRVETLSVREGDKVEAKAPLFTVDDALQRAEVNMYEAQLENAQAAYARAQTLLKTQSGTQRNYDEAEAALRTARARLVTAKTHLDRRVLVSPVTGTVQQIYFRPGEMVSAGKPVLAILPPGNLKVRFYVPQETLPRLAYGNTVKVSCDGCAGDITAKVSFIARSAEFTPPVIYSLQERDKLVFLIEAIPDKPEAVRVGQPVDVAIGGAAPVTTGAAR</sequence>
<evidence type="ECO:0000256" key="2">
    <source>
        <dbReference type="ARBA" id="ARBA00009477"/>
    </source>
</evidence>
<evidence type="ECO:0000256" key="3">
    <source>
        <dbReference type="ARBA" id="ARBA00023054"/>
    </source>
</evidence>
<name>A0A327KRA7_9BRAD</name>
<dbReference type="GO" id="GO:0030313">
    <property type="term" value="C:cell envelope"/>
    <property type="evidence" value="ECO:0007669"/>
    <property type="project" value="UniProtKB-SubCell"/>
</dbReference>